<dbReference type="InterPro" id="IPR002197">
    <property type="entry name" value="HTH_Fis"/>
</dbReference>
<dbReference type="InterPro" id="IPR013656">
    <property type="entry name" value="PAS_4"/>
</dbReference>
<dbReference type="Gene3D" id="3.40.50.300">
    <property type="entry name" value="P-loop containing nucleotide triphosphate hydrolases"/>
    <property type="match status" value="1"/>
</dbReference>
<dbReference type="PROSITE" id="PS50112">
    <property type="entry name" value="PAS"/>
    <property type="match status" value="1"/>
</dbReference>
<dbReference type="SUPFAM" id="SSF52540">
    <property type="entry name" value="P-loop containing nucleoside triphosphate hydrolases"/>
    <property type="match status" value="1"/>
</dbReference>
<dbReference type="NCBIfam" id="TIGR00229">
    <property type="entry name" value="sensory_box"/>
    <property type="match status" value="1"/>
</dbReference>
<name>A0A4R7AZS7_9NEIS</name>
<dbReference type="PROSITE" id="PS00676">
    <property type="entry name" value="SIGMA54_INTERACT_2"/>
    <property type="match status" value="1"/>
</dbReference>
<dbReference type="FunFam" id="3.40.50.300:FF:000006">
    <property type="entry name" value="DNA-binding transcriptional regulator NtrC"/>
    <property type="match status" value="1"/>
</dbReference>
<evidence type="ECO:0000313" key="9">
    <source>
        <dbReference type="Proteomes" id="UP000295611"/>
    </source>
</evidence>
<dbReference type="InterPro" id="IPR025943">
    <property type="entry name" value="Sigma_54_int_dom_ATP-bd_2"/>
</dbReference>
<dbReference type="InterPro" id="IPR027417">
    <property type="entry name" value="P-loop_NTPase"/>
</dbReference>
<dbReference type="PROSITE" id="PS50045">
    <property type="entry name" value="SIGMA54_INTERACT_4"/>
    <property type="match status" value="1"/>
</dbReference>
<dbReference type="InterPro" id="IPR025944">
    <property type="entry name" value="Sigma_54_int_dom_CS"/>
</dbReference>
<dbReference type="GO" id="GO:0043565">
    <property type="term" value="F:sequence-specific DNA binding"/>
    <property type="evidence" value="ECO:0007669"/>
    <property type="project" value="InterPro"/>
</dbReference>
<keyword evidence="5" id="KW-0804">Transcription</keyword>
<protein>
    <submittedName>
        <fullName evidence="8">Arginine utilization regulatory protein</fullName>
    </submittedName>
</protein>
<evidence type="ECO:0000256" key="3">
    <source>
        <dbReference type="ARBA" id="ARBA00023015"/>
    </source>
</evidence>
<proteinExistence type="predicted"/>
<dbReference type="PROSITE" id="PS00675">
    <property type="entry name" value="SIGMA54_INTERACT_1"/>
    <property type="match status" value="1"/>
</dbReference>
<sequence length="456" mass="50280">MIDEKSTLTTTDDLAWLVRCLRDGLDDLDRAVTVIDREGRFVYYNRASARMDGVDPTQIIGRPILEATPWLDADQSTLLRCLRDRSGVRDNYQAYHGPGGHKMHYLHSAQPIFDRDGNLLGAIEIGRIVRDMPRDVAANKALPPEILTEDAHMAERIARVDAYAGTDLPILIYGETGTGKELFARRAHAMSGRADRPMLCLNCAAIPDTLLESTLFGTTRGAFTGAENRKGLFALADGGTLFLDEINSMPVSLQSKLLRVLQDGSFTPLGSQQSLQSDVRLIAALNQPPREALRQGRLREDLYYRLNVGYIAIPPLRERAGDLQLLARHFIAVHATRLGSVATMLGEAAAGQLARHTWPGNVRELENVMQRSVLLHRENAATLARVVMEDVDAVPTQPEVLGHSLDTALRRQEAIWIRQALDAHEGNVSQAALTLGLARTTLISRMRRLNLAAAGI</sequence>
<dbReference type="PROSITE" id="PS00688">
    <property type="entry name" value="SIGMA54_INTERACT_3"/>
    <property type="match status" value="1"/>
</dbReference>
<evidence type="ECO:0000313" key="8">
    <source>
        <dbReference type="EMBL" id="TDR73939.1"/>
    </source>
</evidence>
<dbReference type="InterPro" id="IPR025662">
    <property type="entry name" value="Sigma_54_int_dom_ATP-bd_1"/>
</dbReference>
<dbReference type="PRINTS" id="PR01590">
    <property type="entry name" value="HTHFIS"/>
</dbReference>
<dbReference type="InterPro" id="IPR000014">
    <property type="entry name" value="PAS"/>
</dbReference>
<keyword evidence="2" id="KW-0067">ATP-binding</keyword>
<feature type="domain" description="PAS" evidence="7">
    <location>
        <begin position="21"/>
        <end position="65"/>
    </location>
</feature>
<evidence type="ECO:0000259" key="6">
    <source>
        <dbReference type="PROSITE" id="PS50045"/>
    </source>
</evidence>
<dbReference type="PANTHER" id="PTHR32071">
    <property type="entry name" value="TRANSCRIPTIONAL REGULATORY PROTEIN"/>
    <property type="match status" value="1"/>
</dbReference>
<dbReference type="Pfam" id="PF08448">
    <property type="entry name" value="PAS_4"/>
    <property type="match status" value="1"/>
</dbReference>
<dbReference type="Gene3D" id="3.30.450.20">
    <property type="entry name" value="PAS domain"/>
    <property type="match status" value="1"/>
</dbReference>
<dbReference type="InterPro" id="IPR003593">
    <property type="entry name" value="AAA+_ATPase"/>
</dbReference>
<evidence type="ECO:0000256" key="5">
    <source>
        <dbReference type="ARBA" id="ARBA00023163"/>
    </source>
</evidence>
<evidence type="ECO:0000256" key="1">
    <source>
        <dbReference type="ARBA" id="ARBA00022741"/>
    </source>
</evidence>
<keyword evidence="1" id="KW-0547">Nucleotide-binding</keyword>
<dbReference type="Gene3D" id="1.10.8.60">
    <property type="match status" value="1"/>
</dbReference>
<dbReference type="Pfam" id="PF02954">
    <property type="entry name" value="HTH_8"/>
    <property type="match status" value="1"/>
</dbReference>
<reference evidence="8 9" key="1">
    <citation type="submission" date="2019-03" db="EMBL/GenBank/DDBJ databases">
        <title>Genomic Encyclopedia of Type Strains, Phase III (KMG-III): the genomes of soil and plant-associated and newly described type strains.</title>
        <authorList>
            <person name="Whitman W."/>
        </authorList>
    </citation>
    <scope>NUCLEOTIDE SEQUENCE [LARGE SCALE GENOMIC DNA]</scope>
    <source>
        <strain evidence="8 9">CECT 8976</strain>
    </source>
</reference>
<dbReference type="Gene3D" id="1.10.10.60">
    <property type="entry name" value="Homeodomain-like"/>
    <property type="match status" value="1"/>
</dbReference>
<dbReference type="Pfam" id="PF00158">
    <property type="entry name" value="Sigma54_activat"/>
    <property type="match status" value="1"/>
</dbReference>
<evidence type="ECO:0000259" key="7">
    <source>
        <dbReference type="PROSITE" id="PS50112"/>
    </source>
</evidence>
<evidence type="ECO:0000256" key="2">
    <source>
        <dbReference type="ARBA" id="ARBA00022840"/>
    </source>
</evidence>
<dbReference type="InterPro" id="IPR058031">
    <property type="entry name" value="AAA_lid_NorR"/>
</dbReference>
<keyword evidence="3" id="KW-0805">Transcription regulation</keyword>
<dbReference type="PANTHER" id="PTHR32071:SF112">
    <property type="entry name" value="REGULATORY PROTEIN"/>
    <property type="match status" value="1"/>
</dbReference>
<dbReference type="Pfam" id="PF25601">
    <property type="entry name" value="AAA_lid_14"/>
    <property type="match status" value="1"/>
</dbReference>
<dbReference type="InterPro" id="IPR002078">
    <property type="entry name" value="Sigma_54_int"/>
</dbReference>
<dbReference type="SUPFAM" id="SSF46689">
    <property type="entry name" value="Homeodomain-like"/>
    <property type="match status" value="1"/>
</dbReference>
<dbReference type="SUPFAM" id="SSF55785">
    <property type="entry name" value="PYP-like sensor domain (PAS domain)"/>
    <property type="match status" value="1"/>
</dbReference>
<gene>
    <name evidence="8" type="ORF">DFP86_112143</name>
</gene>
<dbReference type="InterPro" id="IPR035965">
    <property type="entry name" value="PAS-like_dom_sf"/>
</dbReference>
<dbReference type="CDD" id="cd00009">
    <property type="entry name" value="AAA"/>
    <property type="match status" value="1"/>
</dbReference>
<dbReference type="AlphaFoldDB" id="A0A4R7AZS7"/>
<feature type="domain" description="Sigma-54 factor interaction" evidence="6">
    <location>
        <begin position="146"/>
        <end position="374"/>
    </location>
</feature>
<keyword evidence="9" id="KW-1185">Reference proteome</keyword>
<dbReference type="CDD" id="cd00130">
    <property type="entry name" value="PAS"/>
    <property type="match status" value="1"/>
</dbReference>
<keyword evidence="4" id="KW-0238">DNA-binding</keyword>
<dbReference type="GO" id="GO:0006355">
    <property type="term" value="P:regulation of DNA-templated transcription"/>
    <property type="evidence" value="ECO:0007669"/>
    <property type="project" value="InterPro"/>
</dbReference>
<dbReference type="EMBL" id="SNZP01000012">
    <property type="protein sequence ID" value="TDR73939.1"/>
    <property type="molecule type" value="Genomic_DNA"/>
</dbReference>
<dbReference type="GO" id="GO:0005524">
    <property type="term" value="F:ATP binding"/>
    <property type="evidence" value="ECO:0007669"/>
    <property type="project" value="UniProtKB-KW"/>
</dbReference>
<dbReference type="Proteomes" id="UP000295611">
    <property type="component" value="Unassembled WGS sequence"/>
</dbReference>
<evidence type="ECO:0000256" key="4">
    <source>
        <dbReference type="ARBA" id="ARBA00023125"/>
    </source>
</evidence>
<dbReference type="SMART" id="SM00382">
    <property type="entry name" value="AAA"/>
    <property type="match status" value="1"/>
</dbReference>
<dbReference type="RefSeq" id="WP_243729412.1">
    <property type="nucleotide sequence ID" value="NZ_SNZP01000012.1"/>
</dbReference>
<organism evidence="8 9">
    <name type="scientific">Paludibacterium purpuratum</name>
    <dbReference type="NCBI Taxonomy" id="1144873"/>
    <lineage>
        <taxon>Bacteria</taxon>
        <taxon>Pseudomonadati</taxon>
        <taxon>Pseudomonadota</taxon>
        <taxon>Betaproteobacteria</taxon>
        <taxon>Neisseriales</taxon>
        <taxon>Chromobacteriaceae</taxon>
        <taxon>Paludibacterium</taxon>
    </lineage>
</organism>
<dbReference type="InterPro" id="IPR009057">
    <property type="entry name" value="Homeodomain-like_sf"/>
</dbReference>
<comment type="caution">
    <text evidence="8">The sequence shown here is derived from an EMBL/GenBank/DDBJ whole genome shotgun (WGS) entry which is preliminary data.</text>
</comment>
<accession>A0A4R7AZS7</accession>